<feature type="domain" description="N-acetyltransferase" evidence="1">
    <location>
        <begin position="9"/>
        <end position="182"/>
    </location>
</feature>
<organism evidence="2 3">
    <name type="scientific">Actinokineospora auranticolor</name>
    <dbReference type="NCBI Taxonomy" id="155976"/>
    <lineage>
        <taxon>Bacteria</taxon>
        <taxon>Bacillati</taxon>
        <taxon>Actinomycetota</taxon>
        <taxon>Actinomycetes</taxon>
        <taxon>Pseudonocardiales</taxon>
        <taxon>Pseudonocardiaceae</taxon>
        <taxon>Actinokineospora</taxon>
    </lineage>
</organism>
<dbReference type="InterPro" id="IPR000182">
    <property type="entry name" value="GNAT_dom"/>
</dbReference>
<dbReference type="GO" id="GO:0005840">
    <property type="term" value="C:ribosome"/>
    <property type="evidence" value="ECO:0007669"/>
    <property type="project" value="UniProtKB-KW"/>
</dbReference>
<dbReference type="GO" id="GO:0016747">
    <property type="term" value="F:acyltransferase activity, transferring groups other than amino-acyl groups"/>
    <property type="evidence" value="ECO:0007669"/>
    <property type="project" value="InterPro"/>
</dbReference>
<dbReference type="AlphaFoldDB" id="A0A2S6GC25"/>
<dbReference type="InterPro" id="IPR016181">
    <property type="entry name" value="Acyl_CoA_acyltransferase"/>
</dbReference>
<gene>
    <name evidence="2" type="ORF">CLV40_1377</name>
</gene>
<protein>
    <submittedName>
        <fullName evidence="2">Ribosomal protein S18 acetylase RimI-like enzyme</fullName>
    </submittedName>
</protein>
<name>A0A2S6GC25_9PSEU</name>
<dbReference type="SUPFAM" id="SSF55729">
    <property type="entry name" value="Acyl-CoA N-acyltransferases (Nat)"/>
    <property type="match status" value="1"/>
</dbReference>
<dbReference type="EMBL" id="PTIX01000037">
    <property type="protein sequence ID" value="PPK62037.1"/>
    <property type="molecule type" value="Genomic_DNA"/>
</dbReference>
<dbReference type="Gene3D" id="3.40.630.30">
    <property type="match status" value="1"/>
</dbReference>
<sequence>MAGMGEYVVRVVGVTELAAAVEPLAWLYRLSFVGPPWNEREERFAAFAEVFAAHLAHEGVRGVLVWSGDEIVGAAYGWRAAPEIPDAPAFYQAVRGAVDSADHRGLRAPAFEVVNFMVDPGHQRRGLGRRMLSCLVDDADGAWLCTHPEAPARALYESAGFVVRGAITLEDVPLVVMTLDRRL</sequence>
<evidence type="ECO:0000313" key="2">
    <source>
        <dbReference type="EMBL" id="PPK62037.1"/>
    </source>
</evidence>
<proteinExistence type="predicted"/>
<dbReference type="Proteomes" id="UP000239203">
    <property type="component" value="Unassembled WGS sequence"/>
</dbReference>
<reference evidence="2 3" key="1">
    <citation type="submission" date="2018-02" db="EMBL/GenBank/DDBJ databases">
        <title>Genomic Encyclopedia of Archaeal and Bacterial Type Strains, Phase II (KMG-II): from individual species to whole genera.</title>
        <authorList>
            <person name="Goeker M."/>
        </authorList>
    </citation>
    <scope>NUCLEOTIDE SEQUENCE [LARGE SCALE GENOMIC DNA]</scope>
    <source>
        <strain evidence="2 3">YU 961-1</strain>
    </source>
</reference>
<accession>A0A2S6GC25</accession>
<dbReference type="PROSITE" id="PS51186">
    <property type="entry name" value="GNAT"/>
    <property type="match status" value="1"/>
</dbReference>
<dbReference type="Pfam" id="PF00583">
    <property type="entry name" value="Acetyltransf_1"/>
    <property type="match status" value="1"/>
</dbReference>
<keyword evidence="2" id="KW-0687">Ribonucleoprotein</keyword>
<dbReference type="OrthoDB" id="3371202at2"/>
<evidence type="ECO:0000313" key="3">
    <source>
        <dbReference type="Proteomes" id="UP000239203"/>
    </source>
</evidence>
<keyword evidence="3" id="KW-1185">Reference proteome</keyword>
<comment type="caution">
    <text evidence="2">The sequence shown here is derived from an EMBL/GenBank/DDBJ whole genome shotgun (WGS) entry which is preliminary data.</text>
</comment>
<evidence type="ECO:0000259" key="1">
    <source>
        <dbReference type="PROSITE" id="PS51186"/>
    </source>
</evidence>
<keyword evidence="2" id="KW-0689">Ribosomal protein</keyword>
<dbReference type="CDD" id="cd04301">
    <property type="entry name" value="NAT_SF"/>
    <property type="match status" value="1"/>
</dbReference>